<evidence type="ECO:0000313" key="2">
    <source>
        <dbReference type="EMBL" id="SPD46676.1"/>
    </source>
</evidence>
<gene>
    <name evidence="2" type="ORF">CBM2607_11616</name>
</gene>
<feature type="region of interest" description="Disordered" evidence="1">
    <location>
        <begin position="118"/>
        <end position="143"/>
    </location>
</feature>
<proteinExistence type="predicted"/>
<accession>A0A375H730</accession>
<evidence type="ECO:0000313" key="3">
    <source>
        <dbReference type="Proteomes" id="UP000255168"/>
    </source>
</evidence>
<name>A0A375H730_9BURK</name>
<dbReference type="Proteomes" id="UP000255168">
    <property type="component" value="Chromosome I"/>
</dbReference>
<organism evidence="2 3">
    <name type="scientific">Cupriavidus neocaledonicus</name>
    <dbReference type="NCBI Taxonomy" id="1040979"/>
    <lineage>
        <taxon>Bacteria</taxon>
        <taxon>Pseudomonadati</taxon>
        <taxon>Pseudomonadota</taxon>
        <taxon>Betaproteobacteria</taxon>
        <taxon>Burkholderiales</taxon>
        <taxon>Burkholderiaceae</taxon>
        <taxon>Cupriavidus</taxon>
    </lineage>
</organism>
<protein>
    <submittedName>
        <fullName evidence="2">Uncharacterized protein</fullName>
    </submittedName>
</protein>
<feature type="compositionally biased region" description="Polar residues" evidence="1">
    <location>
        <begin position="128"/>
        <end position="137"/>
    </location>
</feature>
<reference evidence="2 3" key="1">
    <citation type="submission" date="2018-01" db="EMBL/GenBank/DDBJ databases">
        <authorList>
            <person name="Clerissi C."/>
        </authorList>
    </citation>
    <scope>NUCLEOTIDE SEQUENCE [LARGE SCALE GENOMIC DNA]</scope>
    <source>
        <strain evidence="2">Cupriavidus taiwanensis STM 6160</strain>
    </source>
</reference>
<sequence>MRSLQCLTPRCIAVRQYHFPMPVTILLGVAGSRACSSGRNTLTSPELGFSVPMNATINSGQSEDKPAKPAPVAAISTPASISRRRCGKRPPMSPTRIVASAEPISVALLISPTANWPKPRPSGYAGRSTATNPSHNPRSARPMRSGITLASIPCGSTIPASFVRTAAIADTSAPSRAESVLVLVLIVVGELFAIFANEYRCLGRARIQCDLVSGFAIHHLLLNLADGAPTR</sequence>
<evidence type="ECO:0000256" key="1">
    <source>
        <dbReference type="SAM" id="MobiDB-lite"/>
    </source>
</evidence>
<dbReference type="AlphaFoldDB" id="A0A375H730"/>
<feature type="region of interest" description="Disordered" evidence="1">
    <location>
        <begin position="56"/>
        <end position="95"/>
    </location>
</feature>
<dbReference type="EMBL" id="LT984806">
    <property type="protein sequence ID" value="SPD46676.1"/>
    <property type="molecule type" value="Genomic_DNA"/>
</dbReference>